<feature type="compositionally biased region" description="Basic and acidic residues" evidence="1">
    <location>
        <begin position="123"/>
        <end position="135"/>
    </location>
</feature>
<name>A0A9N9EGX0_9GLOM</name>
<dbReference type="AlphaFoldDB" id="A0A9N9EGX0"/>
<evidence type="ECO:0000313" key="2">
    <source>
        <dbReference type="EMBL" id="CAG8674501.1"/>
    </source>
</evidence>
<evidence type="ECO:0000313" key="3">
    <source>
        <dbReference type="Proteomes" id="UP000789342"/>
    </source>
</evidence>
<protein>
    <submittedName>
        <fullName evidence="2">6874_t:CDS:1</fullName>
    </submittedName>
</protein>
<sequence length="324" mass="37493">MSKLPRSFIPSRLPQKGNLENLSRKKFSQSALKQPLISDQRNEKSSMFSHQPLTFKSSLRNGKTNSARPSKIQEQTNSVPSRREVAKQEKVTTQHSINGSLKRKNDDNYSQQTRNVRNVPFRNKPEQPSADKPESSKLNTNRTITKARTTINKSTNNVSELRKKQPDSAASSNKRDLETLREENNLLVAELEQLKVEQKKWLAEKEQLEEEKKQSILNKKSLLNEVCQMEHRLACEEAKVIELDEALNNYRNHLSILGNENKDLDEERTRYKNDIKSAKDRILTQSEKLAEQQSHITVLELRLQEQEQICQDLRNTIEVLKANK</sequence>
<accession>A0A9N9EGX0</accession>
<reference evidence="2" key="1">
    <citation type="submission" date="2021-06" db="EMBL/GenBank/DDBJ databases">
        <authorList>
            <person name="Kallberg Y."/>
            <person name="Tangrot J."/>
            <person name="Rosling A."/>
        </authorList>
    </citation>
    <scope>NUCLEOTIDE SEQUENCE</scope>
    <source>
        <strain evidence="2">CL551</strain>
    </source>
</reference>
<dbReference type="EMBL" id="CAJVPV010013047">
    <property type="protein sequence ID" value="CAG8674501.1"/>
    <property type="molecule type" value="Genomic_DNA"/>
</dbReference>
<comment type="caution">
    <text evidence="2">The sequence shown here is derived from an EMBL/GenBank/DDBJ whole genome shotgun (WGS) entry which is preliminary data.</text>
</comment>
<proteinExistence type="predicted"/>
<feature type="compositionally biased region" description="Polar residues" evidence="1">
    <location>
        <begin position="136"/>
        <end position="159"/>
    </location>
</feature>
<feature type="compositionally biased region" description="Basic and acidic residues" evidence="1">
    <location>
        <begin position="81"/>
        <end position="92"/>
    </location>
</feature>
<feature type="region of interest" description="Disordered" evidence="1">
    <location>
        <begin position="1"/>
        <end position="177"/>
    </location>
</feature>
<dbReference type="Proteomes" id="UP000789342">
    <property type="component" value="Unassembled WGS sequence"/>
</dbReference>
<organism evidence="2 3">
    <name type="scientific">Acaulospora morrowiae</name>
    <dbReference type="NCBI Taxonomy" id="94023"/>
    <lineage>
        <taxon>Eukaryota</taxon>
        <taxon>Fungi</taxon>
        <taxon>Fungi incertae sedis</taxon>
        <taxon>Mucoromycota</taxon>
        <taxon>Glomeromycotina</taxon>
        <taxon>Glomeromycetes</taxon>
        <taxon>Diversisporales</taxon>
        <taxon>Acaulosporaceae</taxon>
        <taxon>Acaulospora</taxon>
    </lineage>
</organism>
<dbReference type="OrthoDB" id="2411369at2759"/>
<keyword evidence="3" id="KW-1185">Reference proteome</keyword>
<gene>
    <name evidence="2" type="ORF">AMORRO_LOCUS10961</name>
</gene>
<evidence type="ECO:0000256" key="1">
    <source>
        <dbReference type="SAM" id="MobiDB-lite"/>
    </source>
</evidence>
<feature type="compositionally biased region" description="Polar residues" evidence="1">
    <location>
        <begin position="45"/>
        <end position="80"/>
    </location>
</feature>